<dbReference type="HOGENOM" id="CLU_065155_3_1_10"/>
<reference evidence="2 3" key="1">
    <citation type="journal article" date="2010" name="Microbiology">
        <title>Twenty-eight divergent polysaccharide loci specifying within- and amongst-strain capsule diversity in three strains of Bacteroides fragilis.</title>
        <authorList>
            <person name="Patrick S."/>
            <person name="Blakely G.W."/>
            <person name="Houston S."/>
            <person name="Moore J."/>
            <person name="Abratt V.R."/>
            <person name="Bertalan M."/>
            <person name="Cerdeno-Tarraga A.M."/>
            <person name="Quail M.A."/>
            <person name="Corton N."/>
            <person name="Corton C."/>
            <person name="Bignell A."/>
            <person name="Barron A."/>
            <person name="Clark L."/>
            <person name="Bentley S.D."/>
            <person name="Parkhill J."/>
        </authorList>
    </citation>
    <scope>NUCLEOTIDE SEQUENCE [LARGE SCALE GENOMIC DNA]</scope>
    <source>
        <strain evidence="2 3">638R</strain>
    </source>
</reference>
<sequence length="239" mass="27079">MRHSVYWYIIYFLLSEIMCMFAIEPIYKSTMNGNYVINIGRQLGSGGKEIGEKLAARLGIDFYDKELINLASEESGLCREFFEKADEKASQGIIGGLFGMRFPFISDGAMPCTNCLSNDALFKIQSDVIRHLAANKSCVFVGRCADYILREHPRCANIFISASQEDRIARLCRIHGISEEAAAEKMNKADKKRSEYYNYYSYKTWGAAATYHLCIDSSVLGIDETVRFIEEFVVKKLAL</sequence>
<organism evidence="2 3">
    <name type="scientific">Bacteroides fragilis (strain 638R)</name>
    <dbReference type="NCBI Taxonomy" id="862962"/>
    <lineage>
        <taxon>Bacteria</taxon>
        <taxon>Pseudomonadati</taxon>
        <taxon>Bacteroidota</taxon>
        <taxon>Bacteroidia</taxon>
        <taxon>Bacteroidales</taxon>
        <taxon>Bacteroidaceae</taxon>
        <taxon>Bacteroides</taxon>
    </lineage>
</organism>
<evidence type="ECO:0000256" key="1">
    <source>
        <dbReference type="SAM" id="Phobius"/>
    </source>
</evidence>
<evidence type="ECO:0000313" key="2">
    <source>
        <dbReference type="EMBL" id="CBW24071.1"/>
    </source>
</evidence>
<proteinExistence type="predicted"/>
<keyword evidence="1" id="KW-0812">Transmembrane</keyword>
<keyword evidence="1" id="KW-0472">Membrane</keyword>
<dbReference type="Pfam" id="PF13189">
    <property type="entry name" value="Cytidylate_kin2"/>
    <property type="match status" value="1"/>
</dbReference>
<dbReference type="KEGG" id="bfg:BF638R_3618"/>
<dbReference type="Gene3D" id="3.40.50.300">
    <property type="entry name" value="P-loop containing nucleotide triphosphate hydrolases"/>
    <property type="match status" value="1"/>
</dbReference>
<feature type="transmembrane region" description="Helical" evidence="1">
    <location>
        <begin position="6"/>
        <end position="23"/>
    </location>
</feature>
<keyword evidence="1" id="KW-1133">Transmembrane helix</keyword>
<evidence type="ECO:0000313" key="3">
    <source>
        <dbReference type="Proteomes" id="UP000008560"/>
    </source>
</evidence>
<dbReference type="AlphaFoldDB" id="E1WWF3"/>
<dbReference type="InterPro" id="IPR027417">
    <property type="entry name" value="P-loop_NTPase"/>
</dbReference>
<protein>
    <submittedName>
        <fullName evidence="2">Putative membrane protein</fullName>
    </submittedName>
</protein>
<dbReference type="PATRIC" id="fig|862962.3.peg.3753"/>
<dbReference type="SUPFAM" id="SSF52540">
    <property type="entry name" value="P-loop containing nucleoside triphosphate hydrolases"/>
    <property type="match status" value="1"/>
</dbReference>
<gene>
    <name evidence="2" type="ordered locus">BF638R_3618</name>
</gene>
<dbReference type="Proteomes" id="UP000008560">
    <property type="component" value="Chromosome"/>
</dbReference>
<dbReference type="EMBL" id="FQ312004">
    <property type="protein sequence ID" value="CBW24071.1"/>
    <property type="molecule type" value="Genomic_DNA"/>
</dbReference>
<accession>E1WWF3</accession>
<name>E1WWF3_BACF6</name>